<protein>
    <submittedName>
        <fullName evidence="1">Uncharacterized protein</fullName>
    </submittedName>
</protein>
<evidence type="ECO:0000313" key="2">
    <source>
        <dbReference type="Proteomes" id="UP000252182"/>
    </source>
</evidence>
<dbReference type="KEGG" id="hyf:DTO96_100002"/>
<organism evidence="1 2">
    <name type="scientific">Ephemeroptericola cinctiostellae</name>
    <dbReference type="NCBI Taxonomy" id="2268024"/>
    <lineage>
        <taxon>Bacteria</taxon>
        <taxon>Pseudomonadati</taxon>
        <taxon>Pseudomonadota</taxon>
        <taxon>Betaproteobacteria</taxon>
        <taxon>Burkholderiales</taxon>
        <taxon>Burkholderiaceae</taxon>
        <taxon>Ephemeroptericola</taxon>
    </lineage>
</organism>
<evidence type="ECO:0000313" key="1">
    <source>
        <dbReference type="EMBL" id="AXF84308.1"/>
    </source>
</evidence>
<keyword evidence="2" id="KW-1185">Reference proteome</keyword>
<dbReference type="EMBL" id="CP031124">
    <property type="protein sequence ID" value="AXF84308.1"/>
    <property type="molecule type" value="Genomic_DNA"/>
</dbReference>
<gene>
    <name evidence="1" type="ORF">DTO96_100002</name>
</gene>
<sequence length="102" mass="11279">MDKIDVELSPRLLVMVRRFCSKIDRTIGVELVANYISMGEFERTAYLKAAKIHAEPVIIDNAYTNSSVVCKFRAVVGVAPIVGLYDTKEEAINAAEAFIADL</sequence>
<dbReference type="AlphaFoldDB" id="A0A345D7H0"/>
<name>A0A345D7H0_9BURK</name>
<dbReference type="RefSeq" id="WP_114561629.1">
    <property type="nucleotide sequence ID" value="NZ_CP031124.1"/>
</dbReference>
<accession>A0A345D7H0</accession>
<proteinExistence type="predicted"/>
<reference evidence="2" key="1">
    <citation type="submission" date="2018-07" db="EMBL/GenBank/DDBJ databases">
        <authorList>
            <person name="Kim H."/>
        </authorList>
    </citation>
    <scope>NUCLEOTIDE SEQUENCE [LARGE SCALE GENOMIC DNA]</scope>
    <source>
        <strain evidence="2">F02</strain>
    </source>
</reference>
<dbReference type="Proteomes" id="UP000252182">
    <property type="component" value="Chromosome"/>
</dbReference>